<gene>
    <name evidence="3" type="primary">fmdB</name>
    <name evidence="3" type="ORF">CMC5_064470</name>
</gene>
<organism evidence="3 4">
    <name type="scientific">Chondromyces crocatus</name>
    <dbReference type="NCBI Taxonomy" id="52"/>
    <lineage>
        <taxon>Bacteria</taxon>
        <taxon>Pseudomonadati</taxon>
        <taxon>Myxococcota</taxon>
        <taxon>Polyangia</taxon>
        <taxon>Polyangiales</taxon>
        <taxon>Polyangiaceae</taxon>
        <taxon>Chondromyces</taxon>
    </lineage>
</organism>
<feature type="region of interest" description="Disordered" evidence="1">
    <location>
        <begin position="59"/>
        <end position="124"/>
    </location>
</feature>
<protein>
    <submittedName>
        <fullName evidence="3">FmdB family transcriptional regulator</fullName>
    </submittedName>
</protein>
<dbReference type="SMART" id="SM00834">
    <property type="entry name" value="CxxC_CXXC_SSSS"/>
    <property type="match status" value="1"/>
</dbReference>
<evidence type="ECO:0000313" key="3">
    <source>
        <dbReference type="EMBL" id="AKT42224.1"/>
    </source>
</evidence>
<dbReference type="PANTHER" id="PTHR34404">
    <property type="entry name" value="REGULATORY PROTEIN, FMDB FAMILY"/>
    <property type="match status" value="1"/>
</dbReference>
<feature type="compositionally biased region" description="Low complexity" evidence="1">
    <location>
        <begin position="72"/>
        <end position="124"/>
    </location>
</feature>
<dbReference type="EMBL" id="CP012159">
    <property type="protein sequence ID" value="AKT42224.1"/>
    <property type="molecule type" value="Genomic_DNA"/>
</dbReference>
<dbReference type="STRING" id="52.CMC5_064470"/>
<dbReference type="AlphaFoldDB" id="A0A0K1EMZ9"/>
<dbReference type="OrthoDB" id="9813321at2"/>
<dbReference type="PANTHER" id="PTHR34404:SF2">
    <property type="entry name" value="CONSERVED SERINE RICH PROTEIN"/>
    <property type="match status" value="1"/>
</dbReference>
<accession>A0A0K1EMZ9</accession>
<evidence type="ECO:0000256" key="1">
    <source>
        <dbReference type="SAM" id="MobiDB-lite"/>
    </source>
</evidence>
<reference evidence="3 4" key="1">
    <citation type="submission" date="2015-07" db="EMBL/GenBank/DDBJ databases">
        <title>Genome analysis of myxobacterium Chondromyces crocatus Cm c5 reveals a high potential for natural compound synthesis and the genetic basis for the loss of fruiting body formation.</title>
        <authorList>
            <person name="Zaburannyi N."/>
            <person name="Bunk B."/>
            <person name="Maier J."/>
            <person name="Overmann J."/>
            <person name="Mueller R."/>
        </authorList>
    </citation>
    <scope>NUCLEOTIDE SEQUENCE [LARGE SCALE GENOMIC DNA]</scope>
    <source>
        <strain evidence="3 4">Cm c5</strain>
    </source>
</reference>
<proteinExistence type="predicted"/>
<keyword evidence="4" id="KW-1185">Reference proteome</keyword>
<feature type="domain" description="Putative regulatory protein FmdB zinc ribbon" evidence="2">
    <location>
        <begin position="1"/>
        <end position="42"/>
    </location>
</feature>
<evidence type="ECO:0000313" key="4">
    <source>
        <dbReference type="Proteomes" id="UP000067626"/>
    </source>
</evidence>
<dbReference type="KEGG" id="ccro:CMC5_064470"/>
<dbReference type="Proteomes" id="UP000067626">
    <property type="component" value="Chromosome"/>
</dbReference>
<dbReference type="InterPro" id="IPR013429">
    <property type="entry name" value="Regulatory_FmdB_Zinc_ribbon"/>
</dbReference>
<sequence>MPTYEYACSSCTHEWEAEQSIKDDPLKDCPRCNNATAKRQISRGTGFILKGSGWYADLYSGGSNARPDKGSDGASKSEGSSSGESAASTPTAGSSSSSESSASSSTSTAAPSTSTSSSSTSTAS</sequence>
<dbReference type="NCBIfam" id="TIGR02605">
    <property type="entry name" value="CxxC_CxxC_SSSS"/>
    <property type="match status" value="1"/>
</dbReference>
<name>A0A0K1EMZ9_CHOCO</name>
<dbReference type="Pfam" id="PF09723">
    <property type="entry name" value="Zn_ribbon_8"/>
    <property type="match status" value="1"/>
</dbReference>
<evidence type="ECO:0000259" key="2">
    <source>
        <dbReference type="SMART" id="SM00834"/>
    </source>
</evidence>